<evidence type="ECO:0000313" key="12">
    <source>
        <dbReference type="EMBL" id="KAL0483893.1"/>
    </source>
</evidence>
<evidence type="ECO:0000256" key="4">
    <source>
        <dbReference type="ARBA" id="ARBA00022552"/>
    </source>
</evidence>
<dbReference type="CDD" id="cd22393">
    <property type="entry name" value="KH-I_KRR1_rpt1"/>
    <property type="match status" value="1"/>
</dbReference>
<dbReference type="SUPFAM" id="SSF54791">
    <property type="entry name" value="Eukaryotic type KH-domain (KH-domain type I)"/>
    <property type="match status" value="1"/>
</dbReference>
<evidence type="ECO:0000256" key="6">
    <source>
        <dbReference type="ARBA" id="ARBA00023242"/>
    </source>
</evidence>
<comment type="function">
    <text evidence="8">Required for 40S ribosome biogenesis. Involved in nucleolar processing of pre-18S ribosomal RNA and ribosome assembly.</text>
</comment>
<evidence type="ECO:0000256" key="8">
    <source>
        <dbReference type="PIRNR" id="PIRNR006515"/>
    </source>
</evidence>
<evidence type="ECO:0000256" key="7">
    <source>
        <dbReference type="ARBA" id="ARBA00023274"/>
    </source>
</evidence>
<accession>A0AAW2Z4H6</accession>
<evidence type="ECO:0000313" key="13">
    <source>
        <dbReference type="Proteomes" id="UP001431209"/>
    </source>
</evidence>
<comment type="caution">
    <text evidence="12">The sequence shown here is derived from an EMBL/GenBank/DDBJ whole genome shotgun (WGS) entry which is preliminary data.</text>
</comment>
<dbReference type="FunFam" id="3.30.1370.10:FF:000014">
    <property type="entry name" value="KRR1 small subunit processome component"/>
    <property type="match status" value="1"/>
</dbReference>
<keyword evidence="3 8" id="KW-0690">Ribosome biogenesis</keyword>
<dbReference type="PIRSF" id="PIRSF006515">
    <property type="entry name" value="KRR1"/>
    <property type="match status" value="1"/>
</dbReference>
<dbReference type="GO" id="GO:0006364">
    <property type="term" value="P:rRNA processing"/>
    <property type="evidence" value="ECO:0007669"/>
    <property type="project" value="UniProtKB-KW"/>
</dbReference>
<reference evidence="12 13" key="1">
    <citation type="submission" date="2024-03" db="EMBL/GenBank/DDBJ databases">
        <title>The Acrasis kona genome and developmental transcriptomes reveal deep origins of eukaryotic multicellular pathways.</title>
        <authorList>
            <person name="Sheikh S."/>
            <person name="Fu C.-J."/>
            <person name="Brown M.W."/>
            <person name="Baldauf S.L."/>
        </authorList>
    </citation>
    <scope>NUCLEOTIDE SEQUENCE [LARGE SCALE GENOMIC DNA]</scope>
    <source>
        <strain evidence="12 13">ATCC MYA-3509</strain>
    </source>
</reference>
<evidence type="ECO:0000259" key="10">
    <source>
        <dbReference type="Pfam" id="PF17903"/>
    </source>
</evidence>
<feature type="compositionally biased region" description="Basic and acidic residues" evidence="9">
    <location>
        <begin position="13"/>
        <end position="39"/>
    </location>
</feature>
<keyword evidence="6 8" id="KW-0539">Nucleus</keyword>
<dbReference type="Pfam" id="PF17903">
    <property type="entry name" value="KH_KRR1_1st"/>
    <property type="match status" value="1"/>
</dbReference>
<comment type="subunit">
    <text evidence="8">Component of the ribosomal small subunit (SSU) processome.</text>
</comment>
<evidence type="ECO:0000256" key="3">
    <source>
        <dbReference type="ARBA" id="ARBA00022517"/>
    </source>
</evidence>
<evidence type="ECO:0000256" key="1">
    <source>
        <dbReference type="ARBA" id="ARBA00004604"/>
    </source>
</evidence>
<feature type="region of interest" description="Disordered" evidence="9">
    <location>
        <begin position="1"/>
        <end position="54"/>
    </location>
</feature>
<organism evidence="12 13">
    <name type="scientific">Acrasis kona</name>
    <dbReference type="NCBI Taxonomy" id="1008807"/>
    <lineage>
        <taxon>Eukaryota</taxon>
        <taxon>Discoba</taxon>
        <taxon>Heterolobosea</taxon>
        <taxon>Tetramitia</taxon>
        <taxon>Eutetramitia</taxon>
        <taxon>Acrasidae</taxon>
        <taxon>Acrasis</taxon>
    </lineage>
</organism>
<comment type="subcellular location">
    <subcellularLocation>
        <location evidence="1 8">Nucleus</location>
        <location evidence="1 8">Nucleolus</location>
    </subcellularLocation>
</comment>
<dbReference type="InterPro" id="IPR024166">
    <property type="entry name" value="rRNA_assembly_KRR1"/>
</dbReference>
<evidence type="ECO:0000256" key="2">
    <source>
        <dbReference type="ARBA" id="ARBA00009344"/>
    </source>
</evidence>
<keyword evidence="7 8" id="KW-0687">Ribonucleoprotein</keyword>
<dbReference type="InterPro" id="IPR036612">
    <property type="entry name" value="KH_dom_type_1_sf"/>
</dbReference>
<dbReference type="AlphaFoldDB" id="A0AAW2Z4H6"/>
<evidence type="ECO:0000256" key="5">
    <source>
        <dbReference type="ARBA" id="ARBA00022884"/>
    </source>
</evidence>
<dbReference type="Gene3D" id="3.30.1370.10">
    <property type="entry name" value="K Homology domain, type 1"/>
    <property type="match status" value="2"/>
</dbReference>
<comment type="similarity">
    <text evidence="2 8">Belongs to the KRR1 family.</text>
</comment>
<feature type="domain" description="KRR1 small subunit processome component first KH" evidence="10">
    <location>
        <begin position="63"/>
        <end position="144"/>
    </location>
</feature>
<name>A0AAW2Z4H6_9EUKA</name>
<dbReference type="InterPro" id="IPR048549">
    <property type="entry name" value="KRR1-like_KH2_euk"/>
</dbReference>
<dbReference type="InterPro" id="IPR048550">
    <property type="entry name" value="KRR1-like_KH1_euk"/>
</dbReference>
<keyword evidence="13" id="KW-1185">Reference proteome</keyword>
<feature type="compositionally biased region" description="Basic and acidic residues" evidence="9">
    <location>
        <begin position="333"/>
        <end position="352"/>
    </location>
</feature>
<dbReference type="Pfam" id="PF21800">
    <property type="entry name" value="KH_KRR1_2nd"/>
    <property type="match status" value="1"/>
</dbReference>
<dbReference type="InterPro" id="IPR048548">
    <property type="entry name" value="KRR1-like_KH2"/>
</dbReference>
<dbReference type="CDD" id="cd22394">
    <property type="entry name" value="KH-I_KRR1_rpt2"/>
    <property type="match status" value="1"/>
</dbReference>
<keyword evidence="4 8" id="KW-0698">rRNA processing</keyword>
<dbReference type="Proteomes" id="UP001431209">
    <property type="component" value="Unassembled WGS sequence"/>
</dbReference>
<dbReference type="PANTHER" id="PTHR12581">
    <property type="entry name" value="HIV-1 REV BINDING PROTEIN 2, 3"/>
    <property type="match status" value="1"/>
</dbReference>
<protein>
    <recommendedName>
        <fullName evidence="8">KRR1 small subunit processome component</fullName>
    </recommendedName>
    <alternativeName>
        <fullName evidence="8">KRR-R motif-containing protein 1</fullName>
    </alternativeName>
</protein>
<proteinExistence type="inferred from homology"/>
<dbReference type="GO" id="GO:0003723">
    <property type="term" value="F:RNA binding"/>
    <property type="evidence" value="ECO:0007669"/>
    <property type="project" value="UniProtKB-KW"/>
</dbReference>
<dbReference type="PANTHER" id="PTHR12581:SF0">
    <property type="entry name" value="KRR1 SMALL SUBUNIT PROCESSOME COMPONENT HOMOLOG"/>
    <property type="match status" value="1"/>
</dbReference>
<keyword evidence="5 8" id="KW-0694">RNA-binding</keyword>
<dbReference type="EMBL" id="JAOPGA020001001">
    <property type="protein sequence ID" value="KAL0483893.1"/>
    <property type="molecule type" value="Genomic_DNA"/>
</dbReference>
<feature type="region of interest" description="Disordered" evidence="9">
    <location>
        <begin position="256"/>
        <end position="352"/>
    </location>
</feature>
<evidence type="ECO:0000256" key="9">
    <source>
        <dbReference type="SAM" id="MobiDB-lite"/>
    </source>
</evidence>
<evidence type="ECO:0000259" key="11">
    <source>
        <dbReference type="Pfam" id="PF21800"/>
    </source>
</evidence>
<feature type="compositionally biased region" description="Basic and acidic residues" evidence="9">
    <location>
        <begin position="283"/>
        <end position="292"/>
    </location>
</feature>
<feature type="compositionally biased region" description="Basic residues" evidence="9">
    <location>
        <begin position="1"/>
        <end position="12"/>
    </location>
</feature>
<dbReference type="InterPro" id="IPR041174">
    <property type="entry name" value="KRR1-like_KH1"/>
</dbReference>
<sequence>MSSKLGRYKNKPNKQEKFSNKNKNDSKKELSEEIGKDEIPGWVKGTGKYTEEDNPDRLAAETSFVILFPEYREPYLQQIWPLVQATLSAKPYLLNATLDLKAGKMFIATTEHTFDPFIIVKGRDMLNLMARGVSLQQARRVLEDDVFSDVVKIGNLARNHATFVRRRQRLLGPDGATLKALELLTDTYIFIQGKTVSVIGGVKSLKVVRRIIEDCMFNIHPIYHVKELMIKRELSKRPELVSENWNKYIPQFKKSVQPNSKVKKTKKPTEPKKEYTPFPNPPEESKIDKEIASGEYFFTRGQEEEEEGCKTQKATRRKISREKSGEEQNFDSSSRKTETTRTRVRKEFSGSH</sequence>
<feature type="domain" description="KRR1 small subunit processome component second KH" evidence="11">
    <location>
        <begin position="147"/>
        <end position="236"/>
    </location>
</feature>
<dbReference type="GO" id="GO:0032040">
    <property type="term" value="C:small-subunit processome"/>
    <property type="evidence" value="ECO:0007669"/>
    <property type="project" value="TreeGrafter"/>
</dbReference>
<gene>
    <name evidence="12" type="ORF">AKO1_004508</name>
</gene>